<dbReference type="EMBL" id="VDUZ01000002">
    <property type="protein sequence ID" value="TXL82053.1"/>
    <property type="molecule type" value="Genomic_DNA"/>
</dbReference>
<organism evidence="10 11">
    <name type="scientific">Vineibacter terrae</name>
    <dbReference type="NCBI Taxonomy" id="2586908"/>
    <lineage>
        <taxon>Bacteria</taxon>
        <taxon>Pseudomonadati</taxon>
        <taxon>Pseudomonadota</taxon>
        <taxon>Alphaproteobacteria</taxon>
        <taxon>Hyphomicrobiales</taxon>
        <taxon>Vineibacter</taxon>
    </lineage>
</organism>
<keyword evidence="5 9" id="KW-0255">Endonuclease</keyword>
<dbReference type="InterPro" id="IPR019199">
    <property type="entry name" value="Virulence_VapD/CRISPR_Cas2"/>
</dbReference>
<keyword evidence="6 9" id="KW-0378">Hydrolase</keyword>
<dbReference type="NCBIfam" id="TIGR01573">
    <property type="entry name" value="cas2"/>
    <property type="match status" value="1"/>
</dbReference>
<evidence type="ECO:0000256" key="9">
    <source>
        <dbReference type="HAMAP-Rule" id="MF_01471"/>
    </source>
</evidence>
<evidence type="ECO:0000256" key="4">
    <source>
        <dbReference type="ARBA" id="ARBA00022723"/>
    </source>
</evidence>
<evidence type="ECO:0000256" key="8">
    <source>
        <dbReference type="ARBA" id="ARBA00023118"/>
    </source>
</evidence>
<evidence type="ECO:0000256" key="5">
    <source>
        <dbReference type="ARBA" id="ARBA00022759"/>
    </source>
</evidence>
<protein>
    <recommendedName>
        <fullName evidence="9">CRISPR-associated endoribonuclease Cas2</fullName>
        <ecNumber evidence="9">3.1.-.-</ecNumber>
    </recommendedName>
</protein>
<comment type="caution">
    <text evidence="10">The sequence shown here is derived from an EMBL/GenBank/DDBJ whole genome shotgun (WGS) entry which is preliminary data.</text>
</comment>
<dbReference type="PANTHER" id="PTHR34405:SF3">
    <property type="entry name" value="CRISPR-ASSOCIATED ENDORIBONUCLEASE CAS2 3"/>
    <property type="match status" value="1"/>
</dbReference>
<keyword evidence="4 9" id="KW-0479">Metal-binding</keyword>
<sequence length="95" mass="10571">MSRSRPLHIVSYDIAEPARLARVHDAVKEYSTGGQKSVHECFLSPGELAGLRRVLGSLVEPREDSVFILRLDPRMGVHALGIAVKPRDEPFFYVG</sequence>
<keyword evidence="7 9" id="KW-0460">Magnesium</keyword>
<dbReference type="GO" id="GO:0051607">
    <property type="term" value="P:defense response to virus"/>
    <property type="evidence" value="ECO:0007669"/>
    <property type="project" value="UniProtKB-UniRule"/>
</dbReference>
<dbReference type="PANTHER" id="PTHR34405">
    <property type="entry name" value="CRISPR-ASSOCIATED ENDORIBONUCLEASE CAS2"/>
    <property type="match status" value="1"/>
</dbReference>
<evidence type="ECO:0000313" key="11">
    <source>
        <dbReference type="Proteomes" id="UP000321638"/>
    </source>
</evidence>
<evidence type="ECO:0000256" key="1">
    <source>
        <dbReference type="ARBA" id="ARBA00001946"/>
    </source>
</evidence>
<dbReference type="CDD" id="cd09725">
    <property type="entry name" value="Cas2_I_II_III"/>
    <property type="match status" value="1"/>
</dbReference>
<dbReference type="SUPFAM" id="SSF143430">
    <property type="entry name" value="TTP0101/SSO1404-like"/>
    <property type="match status" value="1"/>
</dbReference>
<comment type="function">
    <text evidence="9">CRISPR (clustered regularly interspaced short palindromic repeat), is an adaptive immune system that provides protection against mobile genetic elements (viruses, transposable elements and conjugative plasmids). CRISPR clusters contain sequences complementary to antecedent mobile elements and target invading nucleic acids. CRISPR clusters are transcribed and processed into CRISPR RNA (crRNA). Functions as a ssRNA-specific endoribonuclease. Involved in the integration of spacer DNA into the CRISPR cassette.</text>
</comment>
<dbReference type="EC" id="3.1.-.-" evidence="9"/>
<gene>
    <name evidence="9 10" type="primary">cas2</name>
    <name evidence="10" type="ORF">FHP25_03040</name>
</gene>
<dbReference type="GO" id="GO:0043571">
    <property type="term" value="P:maintenance of CRISPR repeat elements"/>
    <property type="evidence" value="ECO:0007669"/>
    <property type="project" value="UniProtKB-UniRule"/>
</dbReference>
<keyword evidence="8 9" id="KW-0051">Antiviral defense</keyword>
<dbReference type="Pfam" id="PF09827">
    <property type="entry name" value="CRISPR_Cas2"/>
    <property type="match status" value="1"/>
</dbReference>
<evidence type="ECO:0000256" key="3">
    <source>
        <dbReference type="ARBA" id="ARBA00022722"/>
    </source>
</evidence>
<dbReference type="Proteomes" id="UP000321638">
    <property type="component" value="Unassembled WGS sequence"/>
</dbReference>
<keyword evidence="11" id="KW-1185">Reference proteome</keyword>
<comment type="subunit">
    <text evidence="9">Homodimer, forms a heterotetramer with a Cas1 homodimer.</text>
</comment>
<keyword evidence="3 9" id="KW-0540">Nuclease</keyword>
<feature type="binding site" evidence="9">
    <location>
        <position position="13"/>
    </location>
    <ligand>
        <name>Mg(2+)</name>
        <dbReference type="ChEBI" id="CHEBI:18420"/>
        <note>catalytic</note>
    </ligand>
</feature>
<name>A0A5C8PVP5_9HYPH</name>
<evidence type="ECO:0000313" key="10">
    <source>
        <dbReference type="EMBL" id="TXL82053.1"/>
    </source>
</evidence>
<evidence type="ECO:0000256" key="2">
    <source>
        <dbReference type="ARBA" id="ARBA00009959"/>
    </source>
</evidence>
<comment type="similarity">
    <text evidence="2 9">Belongs to the CRISPR-associated endoribonuclease Cas2 protein family.</text>
</comment>
<dbReference type="GO" id="GO:0046872">
    <property type="term" value="F:metal ion binding"/>
    <property type="evidence" value="ECO:0007669"/>
    <property type="project" value="UniProtKB-UniRule"/>
</dbReference>
<accession>A0A5C8PVP5</accession>
<dbReference type="Gene3D" id="3.30.70.240">
    <property type="match status" value="1"/>
</dbReference>
<evidence type="ECO:0000256" key="7">
    <source>
        <dbReference type="ARBA" id="ARBA00022842"/>
    </source>
</evidence>
<dbReference type="RefSeq" id="WP_147845409.1">
    <property type="nucleotide sequence ID" value="NZ_VDUZ01000002.1"/>
</dbReference>
<evidence type="ECO:0000256" key="6">
    <source>
        <dbReference type="ARBA" id="ARBA00022801"/>
    </source>
</evidence>
<reference evidence="10 11" key="1">
    <citation type="submission" date="2019-06" db="EMBL/GenBank/DDBJ databases">
        <title>New taxonomy in bacterial strain CC-CFT640, isolated from vineyard.</title>
        <authorList>
            <person name="Lin S.-Y."/>
            <person name="Tsai C.-F."/>
            <person name="Young C.-C."/>
        </authorList>
    </citation>
    <scope>NUCLEOTIDE SEQUENCE [LARGE SCALE GENOMIC DNA]</scope>
    <source>
        <strain evidence="10 11">CC-CFT640</strain>
    </source>
</reference>
<dbReference type="AlphaFoldDB" id="A0A5C8PVP5"/>
<dbReference type="GO" id="GO:0016787">
    <property type="term" value="F:hydrolase activity"/>
    <property type="evidence" value="ECO:0007669"/>
    <property type="project" value="UniProtKB-KW"/>
</dbReference>
<dbReference type="GO" id="GO:0004521">
    <property type="term" value="F:RNA endonuclease activity"/>
    <property type="evidence" value="ECO:0007669"/>
    <property type="project" value="InterPro"/>
</dbReference>
<comment type="cofactor">
    <cofactor evidence="1 9">
        <name>Mg(2+)</name>
        <dbReference type="ChEBI" id="CHEBI:18420"/>
    </cofactor>
</comment>
<dbReference type="OrthoDB" id="9798176at2"/>
<dbReference type="InterPro" id="IPR021127">
    <property type="entry name" value="CRISPR_associated_Cas2"/>
</dbReference>
<proteinExistence type="inferred from homology"/>
<dbReference type="HAMAP" id="MF_01471">
    <property type="entry name" value="Cas2"/>
    <property type="match status" value="1"/>
</dbReference>